<reference evidence="2" key="2">
    <citation type="submission" date="2020-09" db="EMBL/GenBank/DDBJ databases">
        <authorList>
            <person name="Sun Q."/>
            <person name="Zhou Y."/>
        </authorList>
    </citation>
    <scope>NUCLEOTIDE SEQUENCE</scope>
    <source>
        <strain evidence="2">CGMCC 1.12921</strain>
    </source>
</reference>
<name>A0A8J2V7F8_9PROT</name>
<dbReference type="Pfam" id="PF11306">
    <property type="entry name" value="DUF3108"/>
    <property type="match status" value="1"/>
</dbReference>
<dbReference type="EMBL" id="BMGH01000001">
    <property type="protein sequence ID" value="GGD06662.1"/>
    <property type="molecule type" value="Genomic_DNA"/>
</dbReference>
<dbReference type="AlphaFoldDB" id="A0A8J2V7F8"/>
<gene>
    <name evidence="2" type="ORF">GCM10011342_14390</name>
</gene>
<evidence type="ECO:0000313" key="2">
    <source>
        <dbReference type="EMBL" id="GGD06662.1"/>
    </source>
</evidence>
<feature type="signal peptide" evidence="1">
    <location>
        <begin position="1"/>
        <end position="30"/>
    </location>
</feature>
<feature type="chain" id="PRO_5035157851" description="DUF3108 domain-containing protein" evidence="1">
    <location>
        <begin position="31"/>
        <end position="319"/>
    </location>
</feature>
<dbReference type="InterPro" id="IPR021457">
    <property type="entry name" value="DUF3108"/>
</dbReference>
<organism evidence="2 3">
    <name type="scientific">Aquisalinus flavus</name>
    <dbReference type="NCBI Taxonomy" id="1526572"/>
    <lineage>
        <taxon>Bacteria</taxon>
        <taxon>Pseudomonadati</taxon>
        <taxon>Pseudomonadota</taxon>
        <taxon>Alphaproteobacteria</taxon>
        <taxon>Parvularculales</taxon>
        <taxon>Parvularculaceae</taxon>
        <taxon>Aquisalinus</taxon>
    </lineage>
</organism>
<evidence type="ECO:0000256" key="1">
    <source>
        <dbReference type="SAM" id="SignalP"/>
    </source>
</evidence>
<keyword evidence="1" id="KW-0732">Signal</keyword>
<reference evidence="2" key="1">
    <citation type="journal article" date="2014" name="Int. J. Syst. Evol. Microbiol.">
        <title>Complete genome sequence of Corynebacterium casei LMG S-19264T (=DSM 44701T), isolated from a smear-ripened cheese.</title>
        <authorList>
            <consortium name="US DOE Joint Genome Institute (JGI-PGF)"/>
            <person name="Walter F."/>
            <person name="Albersmeier A."/>
            <person name="Kalinowski J."/>
            <person name="Ruckert C."/>
        </authorList>
    </citation>
    <scope>NUCLEOTIDE SEQUENCE</scope>
    <source>
        <strain evidence="2">CGMCC 1.12921</strain>
    </source>
</reference>
<comment type="caution">
    <text evidence="2">The sequence shown here is derived from an EMBL/GenBank/DDBJ whole genome shotgun (WGS) entry which is preliminary data.</text>
</comment>
<proteinExistence type="predicted"/>
<keyword evidence="3" id="KW-1185">Reference proteome</keyword>
<sequence>MKNLLRKISRKSLAGATALAGFGLGAAALAQVSLSTDVNLPVNSPEWKEHFAVDYIFERPTVPAVPLQDAVRYEATYSGRAAGFDIGRIKMVADIGSEAYKIDYRIEQKGVARWFSQTETDSLSVGTLQDGKLTSLFYQKLEKEDDGHQYVELVRNGSDNRFSLWSDPQYDLYWPVPQSHAAGTVDPIGAQIMMGFTDTPEGKDPCDRVLKIYDGKRRWDMTISRDGGNDLRSRDGYTGPAIRCTIRQKRVAGFKPEKIAESMPDGHVYLAAVPEELRTANFAYVPVRMEGDYGIINARLEAQDIRITGPDGQSYRLGE</sequence>
<accession>A0A8J2V7F8</accession>
<dbReference type="RefSeq" id="WP_188159072.1">
    <property type="nucleotide sequence ID" value="NZ_BMGH01000001.1"/>
</dbReference>
<dbReference type="Proteomes" id="UP000613582">
    <property type="component" value="Unassembled WGS sequence"/>
</dbReference>
<evidence type="ECO:0008006" key="4">
    <source>
        <dbReference type="Google" id="ProtNLM"/>
    </source>
</evidence>
<protein>
    <recommendedName>
        <fullName evidence="4">DUF3108 domain-containing protein</fullName>
    </recommendedName>
</protein>
<evidence type="ECO:0000313" key="3">
    <source>
        <dbReference type="Proteomes" id="UP000613582"/>
    </source>
</evidence>